<dbReference type="InterPro" id="IPR031638">
    <property type="entry name" value="Melanoregulin"/>
</dbReference>
<dbReference type="Pfam" id="PF15812">
    <property type="entry name" value="MREG"/>
    <property type="match status" value="1"/>
</dbReference>
<reference evidence="1 2" key="1">
    <citation type="submission" date="2021-05" db="EMBL/GenBank/DDBJ databases">
        <authorList>
            <person name="Zahm M."/>
            <person name="Klopp C."/>
            <person name="Cabau C."/>
            <person name="Kuhl H."/>
            <person name="Suciu R."/>
            <person name="Ciorpac M."/>
            <person name="Holostenco D."/>
            <person name="Gessner J."/>
            <person name="Wuertz S."/>
            <person name="Hohne C."/>
            <person name="Stock M."/>
            <person name="Gislard M."/>
            <person name="Lluch J."/>
            <person name="Milhes M."/>
            <person name="Lampietro C."/>
            <person name="Lopez Roques C."/>
            <person name="Donnadieu C."/>
            <person name="Du K."/>
            <person name="Schartl M."/>
            <person name="Guiguen Y."/>
        </authorList>
    </citation>
    <scope>NUCLEOTIDE SEQUENCE [LARGE SCALE GENOMIC DNA]</scope>
    <source>
        <strain evidence="1">Hh-F2</strain>
        <tissue evidence="1">Blood</tissue>
    </source>
</reference>
<organism evidence="1 2">
    <name type="scientific">Huso huso</name>
    <name type="common">Beluga</name>
    <name type="synonym">Acipenser huso</name>
    <dbReference type="NCBI Taxonomy" id="61971"/>
    <lineage>
        <taxon>Eukaryota</taxon>
        <taxon>Metazoa</taxon>
        <taxon>Chordata</taxon>
        <taxon>Craniata</taxon>
        <taxon>Vertebrata</taxon>
        <taxon>Euteleostomi</taxon>
        <taxon>Actinopterygii</taxon>
        <taxon>Chondrostei</taxon>
        <taxon>Acipenseriformes</taxon>
        <taxon>Acipenseridae</taxon>
        <taxon>Huso</taxon>
    </lineage>
</organism>
<keyword evidence="2" id="KW-1185">Reference proteome</keyword>
<dbReference type="Proteomes" id="UP001369086">
    <property type="component" value="Unassembled WGS sequence"/>
</dbReference>
<proteinExistence type="predicted"/>
<comment type="caution">
    <text evidence="1">The sequence shown here is derived from an EMBL/GenBank/DDBJ whole genome shotgun (WGS) entry which is preliminary data.</text>
</comment>
<dbReference type="PANTHER" id="PTHR34340">
    <property type="entry name" value="MELANOREGULIN"/>
    <property type="match status" value="1"/>
</dbReference>
<evidence type="ECO:0000313" key="1">
    <source>
        <dbReference type="EMBL" id="KAK6483201.1"/>
    </source>
</evidence>
<protein>
    <submittedName>
        <fullName evidence="1">Melanoregulin-like isoform X1</fullName>
    </submittedName>
</protein>
<accession>A0ABR0ZEG9</accession>
<sequence>MGLKDFFRAICCCGAYNKTKEKEPLLRNNHSGTTYSAESVALSDDEWNLWGTPHDSSHIESDDDRELYSLIVTRNQLQHNTEEWEKLNYDIHTLRQTHREVRGRWRKILEKLGFQKEVDSLLLVSKSSTLSDPENLSEVNEVLLKLSEETSLFPNGFGVQERIVLYPWTLLKNFSKWQKKNIPRTLNKMCNCAAHRANRHLLDITLNMERLSKGSFYSCQQISQLEFQEVTEHYTTITVSNPLCKLHSAFQSNLWKITDKMAEYMLHI</sequence>
<gene>
    <name evidence="1" type="ORF">HHUSO_G14633</name>
</gene>
<name>A0ABR0ZEG9_HUSHU</name>
<evidence type="ECO:0000313" key="2">
    <source>
        <dbReference type="Proteomes" id="UP001369086"/>
    </source>
</evidence>
<dbReference type="EMBL" id="JAHFZB010000012">
    <property type="protein sequence ID" value="KAK6483201.1"/>
    <property type="molecule type" value="Genomic_DNA"/>
</dbReference>
<dbReference type="PANTHER" id="PTHR34340:SF3">
    <property type="entry name" value="MELANOREGULIN"/>
    <property type="match status" value="1"/>
</dbReference>